<dbReference type="Gene3D" id="1.10.357.10">
    <property type="entry name" value="Tetracycline Repressor, domain 2"/>
    <property type="match status" value="1"/>
</dbReference>
<feature type="domain" description="HTH tetR-type" evidence="5">
    <location>
        <begin position="1"/>
        <end position="60"/>
    </location>
</feature>
<dbReference type="GO" id="GO:0000976">
    <property type="term" value="F:transcription cis-regulatory region binding"/>
    <property type="evidence" value="ECO:0007669"/>
    <property type="project" value="TreeGrafter"/>
</dbReference>
<keyword evidence="2 4" id="KW-0238">DNA-binding</keyword>
<comment type="caution">
    <text evidence="6">The sequence shown here is derived from an EMBL/GenBank/DDBJ whole genome shotgun (WGS) entry which is preliminary data.</text>
</comment>
<dbReference type="PRINTS" id="PR00455">
    <property type="entry name" value="HTHTETR"/>
</dbReference>
<feature type="DNA-binding region" description="H-T-H motif" evidence="4">
    <location>
        <begin position="23"/>
        <end position="42"/>
    </location>
</feature>
<keyword evidence="1" id="KW-0805">Transcription regulation</keyword>
<dbReference type="Proteomes" id="UP000254571">
    <property type="component" value="Unassembled WGS sequence"/>
</dbReference>
<reference evidence="6 7" key="1">
    <citation type="submission" date="2018-06" db="EMBL/GenBank/DDBJ databases">
        <authorList>
            <consortium name="Pathogen Informatics"/>
            <person name="Doyle S."/>
        </authorList>
    </citation>
    <scope>NUCLEOTIDE SEQUENCE [LARGE SCALE GENOMIC DNA]</scope>
    <source>
        <strain evidence="6 7">NCTC9149</strain>
    </source>
</reference>
<sequence length="116" mass="13105">MKARPRILQTARALFLQHGLDVSLDTIAAEAGTTRPTLYSHFPGGKDALLLETFAFLNDAMQPPLQQLLQDSQQDLPALLRGFARVVQHHFYAPENIHFQRLLIQVLVQNRSCTSR</sequence>
<evidence type="ECO:0000313" key="6">
    <source>
        <dbReference type="EMBL" id="STW07130.1"/>
    </source>
</evidence>
<dbReference type="GO" id="GO:0003700">
    <property type="term" value="F:DNA-binding transcription factor activity"/>
    <property type="evidence" value="ECO:0007669"/>
    <property type="project" value="TreeGrafter"/>
</dbReference>
<evidence type="ECO:0000256" key="2">
    <source>
        <dbReference type="ARBA" id="ARBA00023125"/>
    </source>
</evidence>
<dbReference type="PANTHER" id="PTHR30055">
    <property type="entry name" value="HTH-TYPE TRANSCRIPTIONAL REGULATOR RUTR"/>
    <property type="match status" value="1"/>
</dbReference>
<dbReference type="InterPro" id="IPR050109">
    <property type="entry name" value="HTH-type_TetR-like_transc_reg"/>
</dbReference>
<evidence type="ECO:0000256" key="1">
    <source>
        <dbReference type="ARBA" id="ARBA00023015"/>
    </source>
</evidence>
<accession>A0A7H4P3W5</accession>
<evidence type="ECO:0000256" key="3">
    <source>
        <dbReference type="ARBA" id="ARBA00023163"/>
    </source>
</evidence>
<evidence type="ECO:0000259" key="5">
    <source>
        <dbReference type="PROSITE" id="PS50977"/>
    </source>
</evidence>
<dbReference type="PANTHER" id="PTHR30055:SF234">
    <property type="entry name" value="HTH-TYPE TRANSCRIPTIONAL REGULATOR BETI"/>
    <property type="match status" value="1"/>
</dbReference>
<dbReference type="SUPFAM" id="SSF46689">
    <property type="entry name" value="Homeodomain-like"/>
    <property type="match status" value="1"/>
</dbReference>
<evidence type="ECO:0000256" key="4">
    <source>
        <dbReference type="PROSITE-ProRule" id="PRU00335"/>
    </source>
</evidence>
<gene>
    <name evidence="6" type="primary">yxaF</name>
    <name evidence="6" type="ORF">NCTC9149_03556</name>
</gene>
<protein>
    <submittedName>
        <fullName evidence="6">Transcriptional regulator</fullName>
    </submittedName>
</protein>
<dbReference type="AlphaFoldDB" id="A0A7H4P3W5"/>
<dbReference type="PROSITE" id="PS50977">
    <property type="entry name" value="HTH_TETR_2"/>
    <property type="match status" value="1"/>
</dbReference>
<name>A0A7H4P3W5_9ENTR</name>
<proteinExistence type="predicted"/>
<dbReference type="InterPro" id="IPR009057">
    <property type="entry name" value="Homeodomain-like_sf"/>
</dbReference>
<keyword evidence="3" id="KW-0804">Transcription</keyword>
<evidence type="ECO:0000313" key="7">
    <source>
        <dbReference type="Proteomes" id="UP000254571"/>
    </source>
</evidence>
<organism evidence="6 7">
    <name type="scientific">Klebsiella grimontii</name>
    <dbReference type="NCBI Taxonomy" id="2058152"/>
    <lineage>
        <taxon>Bacteria</taxon>
        <taxon>Pseudomonadati</taxon>
        <taxon>Pseudomonadota</taxon>
        <taxon>Gammaproteobacteria</taxon>
        <taxon>Enterobacterales</taxon>
        <taxon>Enterobacteriaceae</taxon>
        <taxon>Klebsiella/Raoultella group</taxon>
        <taxon>Klebsiella</taxon>
    </lineage>
</organism>
<dbReference type="EMBL" id="UGMX01000002">
    <property type="protein sequence ID" value="STW07130.1"/>
    <property type="molecule type" value="Genomic_DNA"/>
</dbReference>
<dbReference type="InterPro" id="IPR001647">
    <property type="entry name" value="HTH_TetR"/>
</dbReference>
<dbReference type="Pfam" id="PF00440">
    <property type="entry name" value="TetR_N"/>
    <property type="match status" value="1"/>
</dbReference>